<evidence type="ECO:0000313" key="2">
    <source>
        <dbReference type="Proteomes" id="UP000325684"/>
    </source>
</evidence>
<proteinExistence type="predicted"/>
<dbReference type="OrthoDB" id="7999826at2"/>
<dbReference type="EMBL" id="VCMV01000013">
    <property type="protein sequence ID" value="KAB0267668.1"/>
    <property type="molecule type" value="Genomic_DNA"/>
</dbReference>
<dbReference type="Proteomes" id="UP000325684">
    <property type="component" value="Unassembled WGS sequence"/>
</dbReference>
<organism evidence="1 2">
    <name type="scientific">Microvirga brassicacearum</name>
    <dbReference type="NCBI Taxonomy" id="2580413"/>
    <lineage>
        <taxon>Bacteria</taxon>
        <taxon>Pseudomonadati</taxon>
        <taxon>Pseudomonadota</taxon>
        <taxon>Alphaproteobacteria</taxon>
        <taxon>Hyphomicrobiales</taxon>
        <taxon>Methylobacteriaceae</taxon>
        <taxon>Microvirga</taxon>
    </lineage>
</organism>
<dbReference type="RefSeq" id="WP_150943952.1">
    <property type="nucleotide sequence ID" value="NZ_VCMV01000013.1"/>
</dbReference>
<reference evidence="1 2" key="1">
    <citation type="journal article" date="2019" name="Microorganisms">
        <title>Genome Insights into the Novel Species Microvirga brassicacearum, a Rapeseed Endophyte with Biotechnological Potential.</title>
        <authorList>
            <person name="Jimenez-Gomez A."/>
            <person name="Saati-Santamaria Z."/>
            <person name="Igual J.M."/>
            <person name="Rivas R."/>
            <person name="Mateos P.F."/>
            <person name="Garcia-Fraile P."/>
        </authorList>
    </citation>
    <scope>NUCLEOTIDE SEQUENCE [LARGE SCALE GENOMIC DNA]</scope>
    <source>
        <strain evidence="1 2">CDVBN77</strain>
    </source>
</reference>
<protein>
    <submittedName>
        <fullName evidence="1">Uncharacterized protein</fullName>
    </submittedName>
</protein>
<sequence length="71" mass="8019">MQFHFSPTAGSNGWTTGFTLAGIWTQDFGAKRDISHLVDCTYLYHSARELQWHLADRFGLRADAVKLTSLC</sequence>
<evidence type="ECO:0000313" key="1">
    <source>
        <dbReference type="EMBL" id="KAB0267668.1"/>
    </source>
</evidence>
<gene>
    <name evidence="1" type="ORF">FEZ63_10320</name>
</gene>
<keyword evidence="2" id="KW-1185">Reference proteome</keyword>
<dbReference type="AlphaFoldDB" id="A0A5N3PD50"/>
<comment type="caution">
    <text evidence="1">The sequence shown here is derived from an EMBL/GenBank/DDBJ whole genome shotgun (WGS) entry which is preliminary data.</text>
</comment>
<accession>A0A5N3PD50</accession>
<name>A0A5N3PD50_9HYPH</name>